<evidence type="ECO:0000313" key="2">
    <source>
        <dbReference type="Proteomes" id="UP000016928"/>
    </source>
</evidence>
<reference evidence="2" key="1">
    <citation type="submission" date="2012-09" db="EMBL/GenBank/DDBJ databases">
        <title>Genome sequencing and comparative transcriptomics of race 1 and race 4 of banana pathogen: Fusarium oxysporum f. sp. cubense.</title>
        <authorList>
            <person name="Fang X."/>
            <person name="Huang J."/>
        </authorList>
    </citation>
    <scope>NUCLEOTIDE SEQUENCE [LARGE SCALE GENOMIC DNA]</scope>
    <source>
        <strain evidence="2">race 1</strain>
    </source>
</reference>
<dbReference type="AlphaFoldDB" id="N4U9G1"/>
<evidence type="ECO:0000313" key="1">
    <source>
        <dbReference type="EMBL" id="ENH71819.1"/>
    </source>
</evidence>
<dbReference type="HOGENOM" id="CLU_2960782_0_0_1"/>
<proteinExistence type="predicted"/>
<sequence>MPCSQKMVSSCHRPDTYLCPARFQSECSGYRCCCLVQQMNCGRLRRLMEVQIYSGYRRL</sequence>
<protein>
    <submittedName>
        <fullName evidence="1">Uncharacterized protein</fullName>
    </submittedName>
</protein>
<dbReference type="EMBL" id="KB730137">
    <property type="protein sequence ID" value="ENH71819.1"/>
    <property type="molecule type" value="Genomic_DNA"/>
</dbReference>
<accession>N4U9G1</accession>
<dbReference type="VEuPathDB" id="FungiDB:FOC1_g10004066"/>
<dbReference type="Proteomes" id="UP000016928">
    <property type="component" value="Unassembled WGS sequence"/>
</dbReference>
<name>N4U9G1_FUSC1</name>
<reference evidence="2" key="2">
    <citation type="journal article" date="2014" name="PLoS ONE">
        <title>Genome and Transcriptome Analysis of the Fungal Pathogen Fusarium oxysporum f. sp. cubense Causing Banana Vascular Wilt Disease.</title>
        <authorList>
            <person name="Guo L."/>
            <person name="Han L."/>
            <person name="Yang L."/>
            <person name="Zeng H."/>
            <person name="Fan D."/>
            <person name="Zhu Y."/>
            <person name="Feng Y."/>
            <person name="Wang G."/>
            <person name="Peng C."/>
            <person name="Jiang X."/>
            <person name="Zhou D."/>
            <person name="Ni P."/>
            <person name="Liang C."/>
            <person name="Liu L."/>
            <person name="Wang J."/>
            <person name="Mao C."/>
            <person name="Fang X."/>
            <person name="Peng M."/>
            <person name="Huang J."/>
        </authorList>
    </citation>
    <scope>NUCLEOTIDE SEQUENCE [LARGE SCALE GENOMIC DNA]</scope>
    <source>
        <strain evidence="2">race 1</strain>
    </source>
</reference>
<gene>
    <name evidence="1" type="ORF">FOC1_g10004066</name>
</gene>
<organism evidence="1 2">
    <name type="scientific">Fusarium oxysporum f. sp. cubense (strain race 1)</name>
    <name type="common">Panama disease fungus</name>
    <dbReference type="NCBI Taxonomy" id="1229664"/>
    <lineage>
        <taxon>Eukaryota</taxon>
        <taxon>Fungi</taxon>
        <taxon>Dikarya</taxon>
        <taxon>Ascomycota</taxon>
        <taxon>Pezizomycotina</taxon>
        <taxon>Sordariomycetes</taxon>
        <taxon>Hypocreomycetidae</taxon>
        <taxon>Hypocreales</taxon>
        <taxon>Nectriaceae</taxon>
        <taxon>Fusarium</taxon>
        <taxon>Fusarium oxysporum species complex</taxon>
    </lineage>
</organism>